<gene>
    <name evidence="2" type="ORF">C7R93_12515</name>
</gene>
<protein>
    <recommendedName>
        <fullName evidence="4">DUF4179 domain-containing protein</fullName>
    </recommendedName>
</protein>
<dbReference type="EMBL" id="PXZM01000019">
    <property type="protein sequence ID" value="PSJ95387.1"/>
    <property type="molecule type" value="Genomic_DNA"/>
</dbReference>
<dbReference type="Proteomes" id="UP000240419">
    <property type="component" value="Unassembled WGS sequence"/>
</dbReference>
<organism evidence="2 3">
    <name type="scientific">Brevibacillus fortis</name>
    <dbReference type="NCBI Taxonomy" id="2126352"/>
    <lineage>
        <taxon>Bacteria</taxon>
        <taxon>Bacillati</taxon>
        <taxon>Bacillota</taxon>
        <taxon>Bacilli</taxon>
        <taxon>Bacillales</taxon>
        <taxon>Paenibacillaceae</taxon>
        <taxon>Brevibacillus</taxon>
    </lineage>
</organism>
<comment type="caution">
    <text evidence="2">The sequence shown here is derived from an EMBL/GenBank/DDBJ whole genome shotgun (WGS) entry which is preliminary data.</text>
</comment>
<accession>A0A2P7V839</accession>
<name>A0A2P7V839_9BACL</name>
<keyword evidence="3" id="KW-1185">Reference proteome</keyword>
<proteinExistence type="predicted"/>
<feature type="signal peptide" evidence="1">
    <location>
        <begin position="1"/>
        <end position="31"/>
    </location>
</feature>
<evidence type="ECO:0000256" key="1">
    <source>
        <dbReference type="SAM" id="SignalP"/>
    </source>
</evidence>
<dbReference type="AlphaFoldDB" id="A0A2P7V839"/>
<sequence>MHHMKHLNKLVTGTVLTSVLFTGGYAMTADASNTTATTKGLQEISKKTADVTGDKTADTVVLYGKKEKNSPYVKDLTIKVTDGKTKTSFNIDVKDNGYEPKLSVQDFTYDKKGEIMITASTGGSGGYTTNHIYTIKDGKAKELSLPGLDKNKAGVVGADFVELKPIDLNKNGLYVLEGTERLTGDYNADVRGYLKSKWKWNQTKWELMSANFEPAVKPLEVYQDTFKSQDSAFAFKGPKSWNGNILVEEKTGPHADEYLPEAKSVTRFIFNAEKAEDRVPVVVITALDLNDWKKLNNPDEPPVGYEIARNQATNTIYVANLPQDTVFDPASKEGKKFIPLMMSMDQVKQAFTLVKR</sequence>
<reference evidence="2 3" key="1">
    <citation type="submission" date="2018-03" db="EMBL/GenBank/DDBJ databases">
        <title>Brevisbacillus phylogenomics.</title>
        <authorList>
            <person name="Dunlap C."/>
        </authorList>
    </citation>
    <scope>NUCLEOTIDE SEQUENCE [LARGE SCALE GENOMIC DNA]</scope>
    <source>
        <strain evidence="2 3">NRRL NRS-1210</strain>
    </source>
</reference>
<evidence type="ECO:0008006" key="4">
    <source>
        <dbReference type="Google" id="ProtNLM"/>
    </source>
</evidence>
<dbReference type="OrthoDB" id="1653343at2"/>
<evidence type="ECO:0000313" key="3">
    <source>
        <dbReference type="Proteomes" id="UP000240419"/>
    </source>
</evidence>
<evidence type="ECO:0000313" key="2">
    <source>
        <dbReference type="EMBL" id="PSJ95387.1"/>
    </source>
</evidence>
<keyword evidence="1" id="KW-0732">Signal</keyword>
<feature type="chain" id="PRO_5015129316" description="DUF4179 domain-containing protein" evidence="1">
    <location>
        <begin position="32"/>
        <end position="356"/>
    </location>
</feature>